<evidence type="ECO:0000256" key="6">
    <source>
        <dbReference type="SAM" id="Phobius"/>
    </source>
</evidence>
<feature type="transmembrane region" description="Helical" evidence="6">
    <location>
        <begin position="110"/>
        <end position="130"/>
    </location>
</feature>
<evidence type="ECO:0000256" key="3">
    <source>
        <dbReference type="ARBA" id="ARBA00022692"/>
    </source>
</evidence>
<keyword evidence="5 6" id="KW-0472">Membrane</keyword>
<gene>
    <name evidence="7" type="ORF">DW322_03680</name>
</gene>
<feature type="transmembrane region" description="Helical" evidence="6">
    <location>
        <begin position="65"/>
        <end position="89"/>
    </location>
</feature>
<keyword evidence="2" id="KW-1003">Cell membrane</keyword>
<feature type="transmembrane region" description="Helical" evidence="6">
    <location>
        <begin position="174"/>
        <end position="196"/>
    </location>
</feature>
<name>A0A6P2CJ92_9NOCA</name>
<dbReference type="GO" id="GO:0005886">
    <property type="term" value="C:plasma membrane"/>
    <property type="evidence" value="ECO:0007669"/>
    <property type="project" value="UniProtKB-SubCell"/>
</dbReference>
<dbReference type="AlphaFoldDB" id="A0A6P2CJ92"/>
<evidence type="ECO:0000313" key="8">
    <source>
        <dbReference type="Proteomes" id="UP000471120"/>
    </source>
</evidence>
<evidence type="ECO:0000256" key="2">
    <source>
        <dbReference type="ARBA" id="ARBA00022475"/>
    </source>
</evidence>
<feature type="transmembrane region" description="Helical" evidence="6">
    <location>
        <begin position="142"/>
        <end position="162"/>
    </location>
</feature>
<keyword evidence="3 6" id="KW-0812">Transmembrane</keyword>
<sequence length="307" mass="33330">MLVPLILLVVVGAGYVMLAGLRQREARGWSRWRTAGFLTGIALLILALDPLLAPFPTDDFRTHMYQHLLIGMYAPLALVLGAPLTLVLRSVSPQRGRAIVRALRSGPGRFLAHPATALTLNLGGLALLYFTPLYEATTRSATLHHLVHLHFFVAGYVFAYAIAGRDPGPHRPAVPVRLVYIGAAVLGHAVLAQLLYAGVGVQVDVPAQQLHGGASLMYFGGDIAELLLAFALVSTWRPRRGLHSPPNDGRELHSCRRTVVRARRVDLESTTALSYDLAHSMPIGGIRRKLLNHGAHHPPRPRTCGAQ</sequence>
<reference evidence="7 8" key="1">
    <citation type="submission" date="2018-07" db="EMBL/GenBank/DDBJ databases">
        <title>Genome sequence of Rhodococcus rhodnii ATCC 35071 from Rhodnius prolixus.</title>
        <authorList>
            <person name="Patel V."/>
            <person name="Vogel K.J."/>
        </authorList>
    </citation>
    <scope>NUCLEOTIDE SEQUENCE [LARGE SCALE GENOMIC DNA]</scope>
    <source>
        <strain evidence="7 8">ATCC 35071</strain>
    </source>
</reference>
<accession>A0A6P2CJ92</accession>
<keyword evidence="4 6" id="KW-1133">Transmembrane helix</keyword>
<evidence type="ECO:0000256" key="1">
    <source>
        <dbReference type="ARBA" id="ARBA00004651"/>
    </source>
</evidence>
<proteinExistence type="predicted"/>
<dbReference type="InterPro" id="IPR019108">
    <property type="entry name" value="Caa3_assmbl_CtaG-rel"/>
</dbReference>
<feature type="transmembrane region" description="Helical" evidence="6">
    <location>
        <begin position="6"/>
        <end position="22"/>
    </location>
</feature>
<evidence type="ECO:0000256" key="4">
    <source>
        <dbReference type="ARBA" id="ARBA00022989"/>
    </source>
</evidence>
<organism evidence="7 8">
    <name type="scientific">Rhodococcus rhodnii</name>
    <dbReference type="NCBI Taxonomy" id="38312"/>
    <lineage>
        <taxon>Bacteria</taxon>
        <taxon>Bacillati</taxon>
        <taxon>Actinomycetota</taxon>
        <taxon>Actinomycetes</taxon>
        <taxon>Mycobacteriales</taxon>
        <taxon>Nocardiaceae</taxon>
        <taxon>Rhodococcus</taxon>
    </lineage>
</organism>
<comment type="subcellular location">
    <subcellularLocation>
        <location evidence="1">Cell membrane</location>
        <topology evidence="1">Multi-pass membrane protein</topology>
    </subcellularLocation>
</comment>
<protein>
    <submittedName>
        <fullName evidence="7">Cytochrome c oxidase assembly protein</fullName>
    </submittedName>
</protein>
<feature type="transmembrane region" description="Helical" evidence="6">
    <location>
        <begin position="34"/>
        <end position="53"/>
    </location>
</feature>
<dbReference type="EMBL" id="QRCM01000001">
    <property type="protein sequence ID" value="TXG92372.1"/>
    <property type="molecule type" value="Genomic_DNA"/>
</dbReference>
<dbReference type="Proteomes" id="UP000471120">
    <property type="component" value="Unassembled WGS sequence"/>
</dbReference>
<comment type="caution">
    <text evidence="7">The sequence shown here is derived from an EMBL/GenBank/DDBJ whole genome shotgun (WGS) entry which is preliminary data.</text>
</comment>
<feature type="transmembrane region" description="Helical" evidence="6">
    <location>
        <begin position="216"/>
        <end position="236"/>
    </location>
</feature>
<dbReference type="Pfam" id="PF09678">
    <property type="entry name" value="Caa3_CtaG"/>
    <property type="match status" value="1"/>
</dbReference>
<evidence type="ECO:0000313" key="7">
    <source>
        <dbReference type="EMBL" id="TXG92372.1"/>
    </source>
</evidence>
<evidence type="ECO:0000256" key="5">
    <source>
        <dbReference type="ARBA" id="ARBA00023136"/>
    </source>
</evidence>